<evidence type="ECO:0000259" key="3">
    <source>
        <dbReference type="Pfam" id="PF02784"/>
    </source>
</evidence>
<comment type="caution">
    <text evidence="4">The sequence shown here is derived from an EMBL/GenBank/DDBJ whole genome shotgun (WGS) entry which is preliminary data.</text>
</comment>
<dbReference type="SUPFAM" id="SSF51419">
    <property type="entry name" value="PLP-binding barrel"/>
    <property type="match status" value="1"/>
</dbReference>
<dbReference type="GO" id="GO:0008836">
    <property type="term" value="F:diaminopimelate decarboxylase activity"/>
    <property type="evidence" value="ECO:0007669"/>
    <property type="project" value="TreeGrafter"/>
</dbReference>
<evidence type="ECO:0000256" key="2">
    <source>
        <dbReference type="ARBA" id="ARBA00022898"/>
    </source>
</evidence>
<accession>A0A0Q2M7E2</accession>
<dbReference type="STRING" id="1778.A9W97_20135"/>
<dbReference type="InterPro" id="IPR029066">
    <property type="entry name" value="PLP-binding_barrel"/>
</dbReference>
<dbReference type="EMBL" id="LKTM01000367">
    <property type="protein sequence ID" value="KQH75791.1"/>
    <property type="molecule type" value="Genomic_DNA"/>
</dbReference>
<dbReference type="Pfam" id="PF02784">
    <property type="entry name" value="Orn_Arg_deC_N"/>
    <property type="match status" value="1"/>
</dbReference>
<name>A0A0Q2M7E2_MYCGO</name>
<sequence length="273" mass="29015">MTLLHMLPLAGRAAPRILGRAIEPATAICDEADFRDRARRGRRAFRDVEMVYPGKSLSAAAVARWVRDKRLGVDVCSSGELAVALSSGIDPAHVIVHVNAMSLEELGGAAAAGVGRIVVDDPLEVGYLANLVRHQRVLIQVIPDVDIHGQRGAGISDQEFGFTMGGDHAADGVRWVLAHRTLDLVGMHCHIADAALCGEAIRRMVAAMADVRAHHGVILTELSLGGVRCGDPRELAGIIEDALDDGCAAEHFPRPAVVVEMPAGDYQGIVAQE</sequence>
<organism evidence="4 5">
    <name type="scientific">Mycobacterium gordonae</name>
    <dbReference type="NCBI Taxonomy" id="1778"/>
    <lineage>
        <taxon>Bacteria</taxon>
        <taxon>Bacillati</taxon>
        <taxon>Actinomycetota</taxon>
        <taxon>Actinomycetes</taxon>
        <taxon>Mycobacteriales</taxon>
        <taxon>Mycobacteriaceae</taxon>
        <taxon>Mycobacterium</taxon>
    </lineage>
</organism>
<feature type="domain" description="Orn/DAP/Arg decarboxylase 2 N-terminal" evidence="3">
    <location>
        <begin position="32"/>
        <end position="227"/>
    </location>
</feature>
<dbReference type="GO" id="GO:0009089">
    <property type="term" value="P:lysine biosynthetic process via diaminopimelate"/>
    <property type="evidence" value="ECO:0007669"/>
    <property type="project" value="TreeGrafter"/>
</dbReference>
<dbReference type="Proteomes" id="UP000051677">
    <property type="component" value="Unassembled WGS sequence"/>
</dbReference>
<dbReference type="PANTHER" id="PTHR43727">
    <property type="entry name" value="DIAMINOPIMELATE DECARBOXYLASE"/>
    <property type="match status" value="1"/>
</dbReference>
<evidence type="ECO:0000313" key="5">
    <source>
        <dbReference type="Proteomes" id="UP000051677"/>
    </source>
</evidence>
<protein>
    <recommendedName>
        <fullName evidence="3">Orn/DAP/Arg decarboxylase 2 N-terminal domain-containing protein</fullName>
    </recommendedName>
</protein>
<evidence type="ECO:0000256" key="1">
    <source>
        <dbReference type="ARBA" id="ARBA00001933"/>
    </source>
</evidence>
<reference evidence="4 5" key="1">
    <citation type="submission" date="2015-10" db="EMBL/GenBank/DDBJ databases">
        <title>Mycobacterium gordonae draft genome assembly.</title>
        <authorList>
            <person name="Ustinova V."/>
            <person name="Smirnova T."/>
            <person name="Blagodatskikh K."/>
            <person name="Varlamov D."/>
            <person name="Larionova E."/>
            <person name="Chernousova L."/>
        </authorList>
    </citation>
    <scope>NUCLEOTIDE SEQUENCE [LARGE SCALE GENOMIC DNA]</scope>
    <source>
        <strain evidence="4 5">CTRI 14-8773</strain>
    </source>
</reference>
<keyword evidence="2" id="KW-0663">Pyridoxal phosphate</keyword>
<comment type="cofactor">
    <cofactor evidence="1">
        <name>pyridoxal 5'-phosphate</name>
        <dbReference type="ChEBI" id="CHEBI:597326"/>
    </cofactor>
</comment>
<proteinExistence type="predicted"/>
<gene>
    <name evidence="4" type="ORF">AO501_31055</name>
</gene>
<evidence type="ECO:0000313" key="4">
    <source>
        <dbReference type="EMBL" id="KQH75791.1"/>
    </source>
</evidence>
<dbReference type="InterPro" id="IPR022644">
    <property type="entry name" value="De-COase2_N"/>
</dbReference>
<dbReference type="Gene3D" id="3.20.20.10">
    <property type="entry name" value="Alanine racemase"/>
    <property type="match status" value="1"/>
</dbReference>
<dbReference type="PANTHER" id="PTHR43727:SF2">
    <property type="entry name" value="GROUP IV DECARBOXYLASE"/>
    <property type="match status" value="1"/>
</dbReference>
<dbReference type="AlphaFoldDB" id="A0A0Q2M7E2"/>